<evidence type="ECO:0000256" key="10">
    <source>
        <dbReference type="ARBA" id="ARBA00022676"/>
    </source>
</evidence>
<evidence type="ECO:0000256" key="19">
    <source>
        <dbReference type="HAMAP-Rule" id="MF_01165"/>
    </source>
</evidence>
<evidence type="ECO:0000256" key="13">
    <source>
        <dbReference type="ARBA" id="ARBA00022985"/>
    </source>
</evidence>
<feature type="transmembrane region" description="Helical" evidence="19">
    <location>
        <begin position="7"/>
        <end position="28"/>
    </location>
</feature>
<evidence type="ECO:0000256" key="14">
    <source>
        <dbReference type="ARBA" id="ARBA00022989"/>
    </source>
</evidence>
<evidence type="ECO:0000256" key="15">
    <source>
        <dbReference type="ARBA" id="ARBA00023098"/>
    </source>
</evidence>
<dbReference type="PANTHER" id="PTHR33908">
    <property type="entry name" value="MANNOSYLTRANSFERASE YKCB-RELATED"/>
    <property type="match status" value="1"/>
</dbReference>
<comment type="caution">
    <text evidence="21">The sequence shown here is derived from an EMBL/GenBank/DDBJ whole genome shotgun (WGS) entry which is preliminary data.</text>
</comment>
<keyword evidence="14 19" id="KW-1133">Transmembrane helix</keyword>
<feature type="transmembrane region" description="Helical" evidence="19">
    <location>
        <begin position="257"/>
        <end position="279"/>
    </location>
</feature>
<keyword evidence="13 19" id="KW-0448">Lipopolysaccharide biosynthesis</keyword>
<feature type="transmembrane region" description="Helical" evidence="19">
    <location>
        <begin position="407"/>
        <end position="426"/>
    </location>
</feature>
<evidence type="ECO:0000256" key="16">
    <source>
        <dbReference type="ARBA" id="ARBA00023136"/>
    </source>
</evidence>
<organism evidence="21 22">
    <name type="scientific">Kluyvera ascorbata</name>
    <dbReference type="NCBI Taxonomy" id="51288"/>
    <lineage>
        <taxon>Bacteria</taxon>
        <taxon>Pseudomonadati</taxon>
        <taxon>Pseudomonadota</taxon>
        <taxon>Gammaproteobacteria</taxon>
        <taxon>Enterobacterales</taxon>
        <taxon>Enterobacteriaceae</taxon>
        <taxon>Kluyvera</taxon>
    </lineage>
</organism>
<evidence type="ECO:0000256" key="1">
    <source>
        <dbReference type="ARBA" id="ARBA00004429"/>
    </source>
</evidence>
<evidence type="ECO:0000256" key="4">
    <source>
        <dbReference type="ARBA" id="ARBA00012056"/>
    </source>
</evidence>
<name>A0A3N2S7Z7_9ENTR</name>
<feature type="transmembrane region" description="Helical" evidence="19">
    <location>
        <begin position="204"/>
        <end position="227"/>
    </location>
</feature>
<comment type="similarity">
    <text evidence="3 19">Belongs to the glycosyltransferase 83 family.</text>
</comment>
<evidence type="ECO:0000313" key="22">
    <source>
        <dbReference type="Proteomes" id="UP000268051"/>
    </source>
</evidence>
<dbReference type="EC" id="2.4.2.43" evidence="4 19"/>
<keyword evidence="9 19" id="KW-0441">Lipid A biosynthesis</keyword>
<dbReference type="InterPro" id="IPR022839">
    <property type="entry name" value="ArnT"/>
</dbReference>
<feature type="transmembrane region" description="Helical" evidence="19">
    <location>
        <begin position="316"/>
        <end position="333"/>
    </location>
</feature>
<dbReference type="UniPathway" id="UPA00037"/>
<feature type="domain" description="ArnT-like N-terminal" evidence="20">
    <location>
        <begin position="4"/>
        <end position="237"/>
    </location>
</feature>
<dbReference type="NCBIfam" id="NF009784">
    <property type="entry name" value="PRK13279.1"/>
    <property type="match status" value="1"/>
</dbReference>
<keyword evidence="12 19" id="KW-0812">Transmembrane</keyword>
<dbReference type="PANTHER" id="PTHR33908:SF3">
    <property type="entry name" value="UNDECAPRENYL PHOSPHATE-ALPHA-4-AMINO-4-DEOXY-L-ARABINOSE ARABINOSYL TRANSFERASE"/>
    <property type="match status" value="1"/>
</dbReference>
<dbReference type="Pfam" id="PF02366">
    <property type="entry name" value="PMT"/>
    <property type="match status" value="1"/>
</dbReference>
<evidence type="ECO:0000256" key="9">
    <source>
        <dbReference type="ARBA" id="ARBA00022556"/>
    </source>
</evidence>
<dbReference type="GO" id="GO:0005886">
    <property type="term" value="C:plasma membrane"/>
    <property type="evidence" value="ECO:0007669"/>
    <property type="project" value="UniProtKB-SubCell"/>
</dbReference>
<keyword evidence="8" id="KW-0997">Cell inner membrane</keyword>
<dbReference type="Proteomes" id="UP000268051">
    <property type="component" value="Unassembled WGS sequence"/>
</dbReference>
<keyword evidence="11 19" id="KW-0808">Transferase</keyword>
<evidence type="ECO:0000256" key="18">
    <source>
        <dbReference type="ARBA" id="ARBA00034054"/>
    </source>
</evidence>
<feature type="transmembrane region" description="Helical" evidence="19">
    <location>
        <begin position="111"/>
        <end position="132"/>
    </location>
</feature>
<dbReference type="GO" id="GO:0006493">
    <property type="term" value="P:protein O-linked glycosylation"/>
    <property type="evidence" value="ECO:0007669"/>
    <property type="project" value="InterPro"/>
</dbReference>
<evidence type="ECO:0000256" key="7">
    <source>
        <dbReference type="ARBA" id="ARBA00022516"/>
    </source>
</evidence>
<keyword evidence="16 19" id="KW-0472">Membrane</keyword>
<dbReference type="InterPro" id="IPR050297">
    <property type="entry name" value="LipidA_mod_glycosyltrf_83"/>
</dbReference>
<keyword evidence="6 19" id="KW-1003">Cell membrane</keyword>
<protein>
    <recommendedName>
        <fullName evidence="5 19">Undecaprenyl phosphate-alpha-4-amino-4-deoxy-L-arabinose arabinosyl transferase</fullName>
        <ecNumber evidence="4 19">2.4.2.43</ecNumber>
    </recommendedName>
    <alternativeName>
        <fullName evidence="19">4-amino-4-deoxy-L-arabinose lipid A transferase</fullName>
    </alternativeName>
    <alternativeName>
        <fullName evidence="19">Lipid IV(A) 4-amino-4-deoxy-L-arabinosyltransferase</fullName>
    </alternativeName>
    <alternativeName>
        <fullName evidence="19">Undecaprenyl phosphate-alpha-L-Ara4N transferase</fullName>
    </alternativeName>
</protein>
<comment type="catalytic activity">
    <reaction evidence="18 19">
        <text>4-amino-4-deoxy-alpha-L-arabinopyranosyl di-trans,octa-cis-undecaprenyl phosphate + lipid IVA = lipid IIA + di-trans,octa-cis-undecaprenyl phosphate.</text>
        <dbReference type="EC" id="2.4.2.43"/>
    </reaction>
</comment>
<evidence type="ECO:0000256" key="2">
    <source>
        <dbReference type="ARBA" id="ARBA00005200"/>
    </source>
</evidence>
<keyword evidence="15 19" id="KW-0443">Lipid metabolism</keyword>
<dbReference type="GO" id="GO:0010041">
    <property type="term" value="P:response to iron(III) ion"/>
    <property type="evidence" value="ECO:0007669"/>
    <property type="project" value="TreeGrafter"/>
</dbReference>
<proteinExistence type="inferred from homology"/>
<comment type="pathway">
    <text evidence="2 19">Lipopolysaccharide metabolism; 4-amino-4-deoxy-beta-L-arabinose-lipid A biosynthesis.</text>
</comment>
<keyword evidence="10 19" id="KW-0328">Glycosyltransferase</keyword>
<feature type="transmembrane region" description="Helical" evidence="19">
    <location>
        <begin position="291"/>
        <end position="309"/>
    </location>
</feature>
<sequence length="551" mass="62166">MKSLRYGISLVALFVLYYLLPLNFRLLWQPDETRYAEISREMLATGDWIVPHFLGLRYFEKPIAGYWINSIGQWLFGHNNFGVRFGAVFSITVSALLVAWLAWRIWRDKKVAVLSGVIFLTAFLVYGIGTYAVLDPMITLWMTLAMFSFWLAASAKTTGERFWGYVLLGIACGMGVMTKGFLALAVPVIAVLPWVIVQKRWREVLIWGWLAVLVCVLTVLPWGLAIAQREGDFWRYFFWVEHIQRFAQSDAQHKAPFWYYLPFLVAGSLPWLALLPGALKLGWRGREGQSSAFYLLGWIVMPFLFFSIAKGKLPTYILPCFAPLAMLMARYAVDAAKVGAKALRINGIINIAFGVIGLVAVFVVSPWGPMKQPVWMQIELYKCVLAAVAFFVWALMGWLSIKSDAQRWTLAALCPLGLALLVGFAIPDRVTNSKQPQFLVDIVSESLTPSRYVLSNSVGIAAGLAWELNRSDVIMYGQTGELKYGLSYPDAKGRFISDSDFPQWLEAHRQEGPISLVLQLPRNAKVVDLPLPKPDEVYVMGRTAFIQYRPQ</sequence>
<evidence type="ECO:0000256" key="8">
    <source>
        <dbReference type="ARBA" id="ARBA00022519"/>
    </source>
</evidence>
<evidence type="ECO:0000256" key="12">
    <source>
        <dbReference type="ARBA" id="ARBA00022692"/>
    </source>
</evidence>
<dbReference type="AlphaFoldDB" id="A0A3N2S7Z7"/>
<evidence type="ECO:0000256" key="17">
    <source>
        <dbReference type="ARBA" id="ARBA00025446"/>
    </source>
</evidence>
<dbReference type="GO" id="GO:0103015">
    <property type="term" value="F:4-amino-4-deoxy-L-arabinose transferase activity"/>
    <property type="evidence" value="ECO:0007669"/>
    <property type="project" value="UniProtKB-EC"/>
</dbReference>
<dbReference type="OrthoDB" id="9775035at2"/>
<evidence type="ECO:0000256" key="5">
    <source>
        <dbReference type="ARBA" id="ARBA00015532"/>
    </source>
</evidence>
<comment type="function">
    <text evidence="17 19">Catalyzes the transfer of the L-Ara4N moiety of the glycolipid undecaprenyl phosphate-alpha-L-Ara4N to lipid A. The modified arabinose is attached to lipid A and is required for resistance to polymyxin and cationic antimicrobial peptides.</text>
</comment>
<evidence type="ECO:0000256" key="11">
    <source>
        <dbReference type="ARBA" id="ARBA00022679"/>
    </source>
</evidence>
<feature type="transmembrane region" description="Helical" evidence="19">
    <location>
        <begin position="138"/>
        <end position="155"/>
    </location>
</feature>
<evidence type="ECO:0000313" key="21">
    <source>
        <dbReference type="EMBL" id="ROU15817.1"/>
    </source>
</evidence>
<feature type="transmembrane region" description="Helical" evidence="19">
    <location>
        <begin position="380"/>
        <end position="401"/>
    </location>
</feature>
<feature type="transmembrane region" description="Helical" evidence="19">
    <location>
        <begin position="81"/>
        <end position="102"/>
    </location>
</feature>
<reference evidence="21 22" key="1">
    <citation type="submission" date="2018-10" db="EMBL/GenBank/DDBJ databases">
        <title>Horizontal transference of carbapenem resistance between Klebsiella pneumoniae and Kluyvera ascorbata during abdominal infection: a case report.</title>
        <authorList>
            <person name="Raro O.H.F."/>
            <person name="Lima-Morales D."/>
            <person name="Barth A.L."/>
            <person name="Paim T.G.S."/>
            <person name="Mott M.P."/>
            <person name="Riche C.V.W."/>
            <person name="Teixeira U.F."/>
            <person name="Waechter F."/>
            <person name="Dias C.A.G."/>
        </authorList>
    </citation>
    <scope>NUCLEOTIDE SEQUENCE [LARGE SCALE GENOMIC DNA]</scope>
    <source>
        <strain evidence="21 22">OT2</strain>
    </source>
</reference>
<dbReference type="RefSeq" id="WP_123650903.1">
    <property type="nucleotide sequence ID" value="NZ_RHFN01000006.1"/>
</dbReference>
<feature type="transmembrane region" description="Helical" evidence="19">
    <location>
        <begin position="162"/>
        <end position="192"/>
    </location>
</feature>
<evidence type="ECO:0000256" key="3">
    <source>
        <dbReference type="ARBA" id="ARBA00010814"/>
    </source>
</evidence>
<comment type="subcellular location">
    <subcellularLocation>
        <location evidence="1">Cell inner membrane</location>
        <topology evidence="1">Multi-pass membrane protein</topology>
    </subcellularLocation>
    <subcellularLocation>
        <location evidence="19">Cell membrane</location>
        <topology evidence="19">Multi-pass membrane protein</topology>
    </subcellularLocation>
</comment>
<evidence type="ECO:0000259" key="20">
    <source>
        <dbReference type="Pfam" id="PF02366"/>
    </source>
</evidence>
<dbReference type="GO" id="GO:0000030">
    <property type="term" value="F:mannosyltransferase activity"/>
    <property type="evidence" value="ECO:0007669"/>
    <property type="project" value="InterPro"/>
</dbReference>
<gene>
    <name evidence="19" type="primary">arnT</name>
    <name evidence="21" type="ORF">EB837_08175</name>
</gene>
<keyword evidence="7 19" id="KW-0444">Lipid biosynthesis</keyword>
<accession>A0A3N2S7Z7</accession>
<dbReference type="GO" id="GO:0009103">
    <property type="term" value="P:lipopolysaccharide biosynthetic process"/>
    <property type="evidence" value="ECO:0007669"/>
    <property type="project" value="UniProtKB-KW"/>
</dbReference>
<dbReference type="GO" id="GO:0009245">
    <property type="term" value="P:lipid A biosynthetic process"/>
    <property type="evidence" value="ECO:0007669"/>
    <property type="project" value="UniProtKB-UniRule"/>
</dbReference>
<dbReference type="InterPro" id="IPR003342">
    <property type="entry name" value="ArnT-like_N"/>
</dbReference>
<evidence type="ECO:0000256" key="6">
    <source>
        <dbReference type="ARBA" id="ARBA00022475"/>
    </source>
</evidence>
<feature type="transmembrane region" description="Helical" evidence="19">
    <location>
        <begin position="345"/>
        <end position="368"/>
    </location>
</feature>
<dbReference type="EMBL" id="RHFN01000006">
    <property type="protein sequence ID" value="ROU15817.1"/>
    <property type="molecule type" value="Genomic_DNA"/>
</dbReference>
<dbReference type="HAMAP" id="MF_01165">
    <property type="entry name" value="ArnT_transfer"/>
    <property type="match status" value="1"/>
</dbReference>